<feature type="region of interest" description="Disordered" evidence="4">
    <location>
        <begin position="32"/>
        <end position="59"/>
    </location>
</feature>
<dbReference type="Proteomes" id="UP001161247">
    <property type="component" value="Chromosome 2"/>
</dbReference>
<name>A0AAV1CJZ1_OLDCO</name>
<dbReference type="Pfam" id="PF01535">
    <property type="entry name" value="PPR"/>
    <property type="match status" value="5"/>
</dbReference>
<dbReference type="GO" id="GO:0009451">
    <property type="term" value="P:RNA modification"/>
    <property type="evidence" value="ECO:0007669"/>
    <property type="project" value="InterPro"/>
</dbReference>
<gene>
    <name evidence="6" type="ORF">OLC1_LOCUS6591</name>
</gene>
<feature type="repeat" description="PPR" evidence="3">
    <location>
        <begin position="349"/>
        <end position="383"/>
    </location>
</feature>
<dbReference type="Pfam" id="PF12854">
    <property type="entry name" value="PPR_1"/>
    <property type="match status" value="1"/>
</dbReference>
<dbReference type="InterPro" id="IPR046848">
    <property type="entry name" value="E_motif"/>
</dbReference>
<feature type="repeat" description="PPR" evidence="3">
    <location>
        <begin position="186"/>
        <end position="220"/>
    </location>
</feature>
<dbReference type="SUPFAM" id="SSF48452">
    <property type="entry name" value="TPR-like"/>
    <property type="match status" value="1"/>
</dbReference>
<dbReference type="EMBL" id="OX459119">
    <property type="protein sequence ID" value="CAI9095671.1"/>
    <property type="molecule type" value="Genomic_DNA"/>
</dbReference>
<evidence type="ECO:0000259" key="5">
    <source>
        <dbReference type="Pfam" id="PF14432"/>
    </source>
</evidence>
<organism evidence="6 7">
    <name type="scientific">Oldenlandia corymbosa var. corymbosa</name>
    <dbReference type="NCBI Taxonomy" id="529605"/>
    <lineage>
        <taxon>Eukaryota</taxon>
        <taxon>Viridiplantae</taxon>
        <taxon>Streptophyta</taxon>
        <taxon>Embryophyta</taxon>
        <taxon>Tracheophyta</taxon>
        <taxon>Spermatophyta</taxon>
        <taxon>Magnoliopsida</taxon>
        <taxon>eudicotyledons</taxon>
        <taxon>Gunneridae</taxon>
        <taxon>Pentapetalae</taxon>
        <taxon>asterids</taxon>
        <taxon>lamiids</taxon>
        <taxon>Gentianales</taxon>
        <taxon>Rubiaceae</taxon>
        <taxon>Rubioideae</taxon>
        <taxon>Spermacoceae</taxon>
        <taxon>Hedyotis-Oldenlandia complex</taxon>
        <taxon>Oldenlandia</taxon>
    </lineage>
</organism>
<evidence type="ECO:0000313" key="6">
    <source>
        <dbReference type="EMBL" id="CAI9095671.1"/>
    </source>
</evidence>
<dbReference type="InterPro" id="IPR032867">
    <property type="entry name" value="DYW_dom"/>
</dbReference>
<evidence type="ECO:0000256" key="3">
    <source>
        <dbReference type="PROSITE-ProRule" id="PRU00708"/>
    </source>
</evidence>
<dbReference type="AlphaFoldDB" id="A0AAV1CJZ1"/>
<dbReference type="InterPro" id="IPR046960">
    <property type="entry name" value="PPR_At4g14850-like_plant"/>
</dbReference>
<accession>A0AAV1CJZ1</accession>
<feature type="repeat" description="PPR" evidence="3">
    <location>
        <begin position="318"/>
        <end position="348"/>
    </location>
</feature>
<dbReference type="InterPro" id="IPR002885">
    <property type="entry name" value="PPR_rpt"/>
</dbReference>
<dbReference type="NCBIfam" id="TIGR00756">
    <property type="entry name" value="PPR"/>
    <property type="match status" value="7"/>
</dbReference>
<dbReference type="Pfam" id="PF20430">
    <property type="entry name" value="Eplus_motif"/>
    <property type="match status" value="1"/>
</dbReference>
<feature type="compositionally biased region" description="Polar residues" evidence="4">
    <location>
        <begin position="32"/>
        <end position="41"/>
    </location>
</feature>
<dbReference type="FunFam" id="1.25.40.10:FF:000366">
    <property type="entry name" value="Pentatricopeptide (PPR) repeat-containing protein"/>
    <property type="match status" value="1"/>
</dbReference>
<protein>
    <submittedName>
        <fullName evidence="6">OLC1v1031666C1</fullName>
    </submittedName>
</protein>
<evidence type="ECO:0000313" key="7">
    <source>
        <dbReference type="Proteomes" id="UP001161247"/>
    </source>
</evidence>
<dbReference type="FunFam" id="1.25.40.10:FF:000031">
    <property type="entry name" value="Pentatricopeptide repeat-containing protein mitochondrial"/>
    <property type="match status" value="1"/>
</dbReference>
<keyword evidence="2" id="KW-0677">Repeat</keyword>
<dbReference type="GO" id="GO:0008270">
    <property type="term" value="F:zinc ion binding"/>
    <property type="evidence" value="ECO:0007669"/>
    <property type="project" value="InterPro"/>
</dbReference>
<feature type="repeat" description="PPR" evidence="3">
    <location>
        <begin position="248"/>
        <end position="282"/>
    </location>
</feature>
<evidence type="ECO:0000256" key="4">
    <source>
        <dbReference type="SAM" id="MobiDB-lite"/>
    </source>
</evidence>
<dbReference type="PROSITE" id="PS51375">
    <property type="entry name" value="PPR"/>
    <property type="match status" value="6"/>
</dbReference>
<dbReference type="Pfam" id="PF20431">
    <property type="entry name" value="E_motif"/>
    <property type="match status" value="1"/>
</dbReference>
<dbReference type="Pfam" id="PF13041">
    <property type="entry name" value="PPR_2"/>
    <property type="match status" value="2"/>
</dbReference>
<feature type="domain" description="DYW" evidence="5">
    <location>
        <begin position="563"/>
        <end position="655"/>
    </location>
</feature>
<dbReference type="InterPro" id="IPR011990">
    <property type="entry name" value="TPR-like_helical_dom_sf"/>
</dbReference>
<dbReference type="Gene3D" id="1.25.40.10">
    <property type="entry name" value="Tetratricopeptide repeat domain"/>
    <property type="match status" value="5"/>
</dbReference>
<dbReference type="PANTHER" id="PTHR47926">
    <property type="entry name" value="PENTATRICOPEPTIDE REPEAT-CONTAINING PROTEIN"/>
    <property type="match status" value="1"/>
</dbReference>
<sequence>MSARLRIRNGQLSSFPFKILPSFRLRSFSSQSPNAALGTQDTEPEPKAPALDLVSSSSSGGVVSLNKKITRLIRSGNLVLALEVFEKMPLRTTITWNSILAGFAKEPGKLREAQELFARMPDRDTFSYNLMLSCYLRNGDVEAARNHFDQMPIKDVASWNTMITVYSRNGMMREAKDLFLAMPLKNGVSWNTMISGYVESGDLESALELFRENPVKDVISYTAVVTGCMRSGKVEMAEKFFEEMPVKNLVTWNSMIAGYVENGRGEEGLKMFKTMIEVGIKVNESSLSSILLGCSILSFRKLGKQVHQHVVKSPLYLNTTVGTSLISMYCKCGDLEDACKLFLEMPKKDVVSWNAMISGYAQHGDAEKALGLFDMMRKKGMKPDCVTFVGVLSACNHAGLVDFGIQYFENMQNVYGVKPQPDHYTCMVDLLSRAGKLAEAMGLIKKMSRPHVAVYGTLLGACRNHRNLEVAEFAATNLRALDPNNAAGYVQLANIYAAYNCWEQVSRTRKLMKENRVVKTPGYSWMEIENTVHEFLSGDRMHPELKSIHEKLSELEKKMKLAGYVPHLNSDLHNVGEHQKKQLLLWHSEKLAIAYGLMRLPAGTPIRIFKNLRVCHDCHQATKIISAIEEREIIVRDKSRFHHFKNGLCSCGDYW</sequence>
<feature type="repeat" description="PPR" evidence="3">
    <location>
        <begin position="124"/>
        <end position="158"/>
    </location>
</feature>
<feature type="repeat" description="PPR" evidence="3">
    <location>
        <begin position="92"/>
        <end position="123"/>
    </location>
</feature>
<dbReference type="Pfam" id="PF14432">
    <property type="entry name" value="DYW_deaminase"/>
    <property type="match status" value="1"/>
</dbReference>
<dbReference type="PANTHER" id="PTHR47926:SF410">
    <property type="entry name" value="(WILD MALAYSIAN BANANA) HYPOTHETICAL PROTEIN"/>
    <property type="match status" value="1"/>
</dbReference>
<dbReference type="InterPro" id="IPR046849">
    <property type="entry name" value="E2_motif"/>
</dbReference>
<comment type="similarity">
    <text evidence="1">Belongs to the PPR family. PCMP-H subfamily.</text>
</comment>
<dbReference type="GO" id="GO:0003723">
    <property type="term" value="F:RNA binding"/>
    <property type="evidence" value="ECO:0007669"/>
    <property type="project" value="InterPro"/>
</dbReference>
<proteinExistence type="inferred from homology"/>
<reference evidence="6" key="1">
    <citation type="submission" date="2023-03" db="EMBL/GenBank/DDBJ databases">
        <authorList>
            <person name="Julca I."/>
        </authorList>
    </citation>
    <scope>NUCLEOTIDE SEQUENCE</scope>
</reference>
<evidence type="ECO:0000256" key="1">
    <source>
        <dbReference type="ARBA" id="ARBA00006643"/>
    </source>
</evidence>
<evidence type="ECO:0000256" key="2">
    <source>
        <dbReference type="ARBA" id="ARBA00022737"/>
    </source>
</evidence>
<keyword evidence="7" id="KW-1185">Reference proteome</keyword>